<dbReference type="Gene3D" id="1.10.357.10">
    <property type="entry name" value="Tetracycline Repressor, domain 2"/>
    <property type="match status" value="1"/>
</dbReference>
<dbReference type="Pfam" id="PF00440">
    <property type="entry name" value="TetR_N"/>
    <property type="match status" value="1"/>
</dbReference>
<dbReference type="EMBL" id="JACDUR010000002">
    <property type="protein sequence ID" value="MBA2890728.1"/>
    <property type="molecule type" value="Genomic_DNA"/>
</dbReference>
<dbReference type="PANTHER" id="PTHR30055">
    <property type="entry name" value="HTH-TYPE TRANSCRIPTIONAL REGULATOR RUTR"/>
    <property type="match status" value="1"/>
</dbReference>
<dbReference type="InterPro" id="IPR001647">
    <property type="entry name" value="HTH_TetR"/>
</dbReference>
<evidence type="ECO:0000313" key="7">
    <source>
        <dbReference type="Proteomes" id="UP000530928"/>
    </source>
</evidence>
<dbReference type="PRINTS" id="PR00455">
    <property type="entry name" value="HTHTETR"/>
</dbReference>
<keyword evidence="7" id="KW-1185">Reference proteome</keyword>
<dbReference type="InterPro" id="IPR036271">
    <property type="entry name" value="Tet_transcr_reg_TetR-rel_C_sf"/>
</dbReference>
<evidence type="ECO:0000256" key="1">
    <source>
        <dbReference type="ARBA" id="ARBA00023015"/>
    </source>
</evidence>
<dbReference type="SUPFAM" id="SSF48498">
    <property type="entry name" value="Tetracyclin repressor-like, C-terminal domain"/>
    <property type="match status" value="1"/>
</dbReference>
<proteinExistence type="predicted"/>
<dbReference type="GO" id="GO:0000976">
    <property type="term" value="F:transcription cis-regulatory region binding"/>
    <property type="evidence" value="ECO:0007669"/>
    <property type="project" value="TreeGrafter"/>
</dbReference>
<dbReference type="InterPro" id="IPR050109">
    <property type="entry name" value="HTH-type_TetR-like_transc_reg"/>
</dbReference>
<evidence type="ECO:0000313" key="6">
    <source>
        <dbReference type="EMBL" id="MBA2890728.1"/>
    </source>
</evidence>
<gene>
    <name evidence="6" type="ORF">HNR30_002069</name>
</gene>
<evidence type="ECO:0000259" key="5">
    <source>
        <dbReference type="PROSITE" id="PS50977"/>
    </source>
</evidence>
<evidence type="ECO:0000256" key="3">
    <source>
        <dbReference type="ARBA" id="ARBA00023163"/>
    </source>
</evidence>
<dbReference type="PROSITE" id="PS50977">
    <property type="entry name" value="HTH_TETR_2"/>
    <property type="match status" value="1"/>
</dbReference>
<dbReference type="InterPro" id="IPR049445">
    <property type="entry name" value="TetR_SbtR-like_C"/>
</dbReference>
<feature type="domain" description="HTH tetR-type" evidence="5">
    <location>
        <begin position="8"/>
        <end position="68"/>
    </location>
</feature>
<dbReference type="PANTHER" id="PTHR30055:SF234">
    <property type="entry name" value="HTH-TYPE TRANSCRIPTIONAL REGULATOR BETI"/>
    <property type="match status" value="1"/>
</dbReference>
<reference evidence="6 7" key="1">
    <citation type="submission" date="2020-07" db="EMBL/GenBank/DDBJ databases">
        <title>Genomic Encyclopedia of Type Strains, Phase IV (KMG-IV): sequencing the most valuable type-strain genomes for metagenomic binning, comparative biology and taxonomic classification.</title>
        <authorList>
            <person name="Goeker M."/>
        </authorList>
    </citation>
    <scope>NUCLEOTIDE SEQUENCE [LARGE SCALE GENOMIC DNA]</scope>
    <source>
        <strain evidence="6 7">DSM 45533</strain>
    </source>
</reference>
<comment type="caution">
    <text evidence="6">The sequence shown here is derived from an EMBL/GenBank/DDBJ whole genome shotgun (WGS) entry which is preliminary data.</text>
</comment>
<sequence>MTSMRADAVRNRDLVLATARRAMAEGDMSLQLNDLARRAGIGVGTVYRHFPTRRALLESLAEPAFTALLDDARVASLREDAWTGLRQILRTLLVQQLSDPAFTEVISTSPALDASPDTTSHREAFADLAQAVLERARQAGALRLDLTPDDLHHLVCGTAFALRLTPDPNACLDRYLQVLFDGIRTTA</sequence>
<organism evidence="6 7">
    <name type="scientific">Nonomuraea soli</name>
    <dbReference type="NCBI Taxonomy" id="1032476"/>
    <lineage>
        <taxon>Bacteria</taxon>
        <taxon>Bacillati</taxon>
        <taxon>Actinomycetota</taxon>
        <taxon>Actinomycetes</taxon>
        <taxon>Streptosporangiales</taxon>
        <taxon>Streptosporangiaceae</taxon>
        <taxon>Nonomuraea</taxon>
    </lineage>
</organism>
<dbReference type="RefSeq" id="WP_181609518.1">
    <property type="nucleotide sequence ID" value="NZ_BAABAM010000006.1"/>
</dbReference>
<keyword evidence="1" id="KW-0805">Transcription regulation</keyword>
<dbReference type="Proteomes" id="UP000530928">
    <property type="component" value="Unassembled WGS sequence"/>
</dbReference>
<dbReference type="GO" id="GO:0003700">
    <property type="term" value="F:DNA-binding transcription factor activity"/>
    <property type="evidence" value="ECO:0007669"/>
    <property type="project" value="TreeGrafter"/>
</dbReference>
<dbReference type="AlphaFoldDB" id="A0A7W0CGF0"/>
<evidence type="ECO:0000256" key="4">
    <source>
        <dbReference type="PROSITE-ProRule" id="PRU00335"/>
    </source>
</evidence>
<keyword evidence="3" id="KW-0804">Transcription</keyword>
<dbReference type="SUPFAM" id="SSF46689">
    <property type="entry name" value="Homeodomain-like"/>
    <property type="match status" value="1"/>
</dbReference>
<name>A0A7W0CGF0_9ACTN</name>
<dbReference type="InterPro" id="IPR009057">
    <property type="entry name" value="Homeodomain-like_sf"/>
</dbReference>
<dbReference type="Pfam" id="PF21597">
    <property type="entry name" value="TetR_C_43"/>
    <property type="match status" value="1"/>
</dbReference>
<protein>
    <submittedName>
        <fullName evidence="6">AcrR family transcriptional regulator</fullName>
    </submittedName>
</protein>
<evidence type="ECO:0000256" key="2">
    <source>
        <dbReference type="ARBA" id="ARBA00023125"/>
    </source>
</evidence>
<feature type="DNA-binding region" description="H-T-H motif" evidence="4">
    <location>
        <begin position="31"/>
        <end position="50"/>
    </location>
</feature>
<accession>A0A7W0CGF0</accession>
<keyword evidence="2 4" id="KW-0238">DNA-binding</keyword>